<proteinExistence type="predicted"/>
<dbReference type="WBParaSite" id="nRc.2.0.1.t33566-RA">
    <property type="protein sequence ID" value="nRc.2.0.1.t33566-RA"/>
    <property type="gene ID" value="nRc.2.0.1.g33566"/>
</dbReference>
<accession>A0A915K4D3</accession>
<sequence>MANFDFFHEVPVAVLHAQYTDMRNCLQENFLPWFDLIKKQGVGRIEADFTSLESLLESHGQTYETWTKNANCNRYQDMPCFEKTRVVLRDGLSPDYVHANFVSGYKRPNAYILTQ</sequence>
<dbReference type="InterPro" id="IPR000242">
    <property type="entry name" value="PTP_cat"/>
</dbReference>
<dbReference type="Proteomes" id="UP000887565">
    <property type="component" value="Unplaced"/>
</dbReference>
<dbReference type="PANTHER" id="PTHR46163:SF5">
    <property type="entry name" value="TYROSINE-PROTEIN PHOSPHATASE"/>
    <property type="match status" value="1"/>
</dbReference>
<dbReference type="Pfam" id="PF00102">
    <property type="entry name" value="Y_phosphatase"/>
    <property type="match status" value="1"/>
</dbReference>
<keyword evidence="2" id="KW-1185">Reference proteome</keyword>
<evidence type="ECO:0000313" key="2">
    <source>
        <dbReference type="Proteomes" id="UP000887565"/>
    </source>
</evidence>
<feature type="domain" description="Tyrosine-protein phosphatase" evidence="1">
    <location>
        <begin position="45"/>
        <end position="115"/>
    </location>
</feature>
<dbReference type="AlphaFoldDB" id="A0A915K4D3"/>
<protein>
    <submittedName>
        <fullName evidence="3">Tyrosine-protein phosphatase domain-containing protein</fullName>
    </submittedName>
</protein>
<evidence type="ECO:0000259" key="1">
    <source>
        <dbReference type="PROSITE" id="PS50055"/>
    </source>
</evidence>
<dbReference type="InterPro" id="IPR052782">
    <property type="entry name" value="Oocyte-zygote_transition_reg"/>
</dbReference>
<organism evidence="2 3">
    <name type="scientific">Romanomermis culicivorax</name>
    <name type="common">Nematode worm</name>
    <dbReference type="NCBI Taxonomy" id="13658"/>
    <lineage>
        <taxon>Eukaryota</taxon>
        <taxon>Metazoa</taxon>
        <taxon>Ecdysozoa</taxon>
        <taxon>Nematoda</taxon>
        <taxon>Enoplea</taxon>
        <taxon>Dorylaimia</taxon>
        <taxon>Mermithida</taxon>
        <taxon>Mermithoidea</taxon>
        <taxon>Mermithidae</taxon>
        <taxon>Romanomermis</taxon>
    </lineage>
</organism>
<dbReference type="SUPFAM" id="SSF52799">
    <property type="entry name" value="(Phosphotyrosine protein) phosphatases II"/>
    <property type="match status" value="1"/>
</dbReference>
<dbReference type="PROSITE" id="PS50055">
    <property type="entry name" value="TYR_PHOSPHATASE_PTP"/>
    <property type="match status" value="1"/>
</dbReference>
<reference evidence="3" key="1">
    <citation type="submission" date="2022-11" db="UniProtKB">
        <authorList>
            <consortium name="WormBaseParasite"/>
        </authorList>
    </citation>
    <scope>IDENTIFICATION</scope>
</reference>
<dbReference type="GO" id="GO:0004725">
    <property type="term" value="F:protein tyrosine phosphatase activity"/>
    <property type="evidence" value="ECO:0007669"/>
    <property type="project" value="InterPro"/>
</dbReference>
<evidence type="ECO:0000313" key="3">
    <source>
        <dbReference type="WBParaSite" id="nRc.2.0.1.t33566-RA"/>
    </source>
</evidence>
<dbReference type="Gene3D" id="3.90.190.10">
    <property type="entry name" value="Protein tyrosine phosphatase superfamily"/>
    <property type="match status" value="1"/>
</dbReference>
<dbReference type="PANTHER" id="PTHR46163">
    <property type="entry name" value="TYROSINE-PROTEIN PHOSPHATASE-RELATED"/>
    <property type="match status" value="1"/>
</dbReference>
<name>A0A915K4D3_ROMCU</name>
<dbReference type="InterPro" id="IPR029021">
    <property type="entry name" value="Prot-tyrosine_phosphatase-like"/>
</dbReference>